<evidence type="ECO:0000259" key="15">
    <source>
        <dbReference type="PROSITE" id="PS50109"/>
    </source>
</evidence>
<sequence>MIDIQKIIKEILNVGMRIIKSVMIYPLSLVNNIVRILRFSIRTKITFTYLILYTWVTIFSAILVLGGYFYFNVQKVSANEDANLQQIIDIVDENRDDTEKIKGLIDSLELNVDLVVQEPTSKVIVSTTESSVINNYEELKNHGIYKTFPRLSLLRYSILPREILYTQYNIIFFYDVQEYLYNIFIMLLFTTVSYIVGICFIWTIGSTKTKKVLKPIKHFTKAAQGINAKNLDIRIDVGEAKYELKDLATTINGMMDRIEESYVKQQQFVSDVSHELRTPIAVINGYANMLDRWGKENPDVLQESIDALKNEACNMGDLVEKLLFLARYDGDNIKYEMNVINLSEIVDEIVHETTMIDKKHCIIRDIGTCLYILGDYNRIKQVIRIFADNAMKYTPEGERIFIKAYTESNNVIVSVTDTGSGISSEDLANIFDRFYRADKSRAKNTGGYGLGLSIARIIVLQHKGKIIVRSKLNVGSEFKILLPLLEKVKKDKT</sequence>
<feature type="transmembrane region" description="Helical" evidence="14">
    <location>
        <begin position="179"/>
        <end position="204"/>
    </location>
</feature>
<dbReference type="GO" id="GO:0000155">
    <property type="term" value="F:phosphorelay sensor kinase activity"/>
    <property type="evidence" value="ECO:0007669"/>
    <property type="project" value="InterPro"/>
</dbReference>
<evidence type="ECO:0000259" key="16">
    <source>
        <dbReference type="PROSITE" id="PS50885"/>
    </source>
</evidence>
<dbReference type="SMART" id="SM00387">
    <property type="entry name" value="HATPase_c"/>
    <property type="match status" value="1"/>
</dbReference>
<dbReference type="InterPro" id="IPR003661">
    <property type="entry name" value="HisK_dim/P_dom"/>
</dbReference>
<reference evidence="17 18" key="1">
    <citation type="submission" date="2019-10" db="EMBL/GenBank/DDBJ databases">
        <title>Alkalibaculum tamaniensis sp.nov., a new alkaliphilic acetogen, isolated on methoxylated aromatics from a mud volcano.</title>
        <authorList>
            <person name="Khomyakova M.A."/>
            <person name="Merkel A.Y."/>
            <person name="Bonch-Osmolovskaya E.A."/>
            <person name="Slobodkin A.I."/>
        </authorList>
    </citation>
    <scope>NUCLEOTIDE SEQUENCE [LARGE SCALE GENOMIC DNA]</scope>
    <source>
        <strain evidence="17 18">M08DMB</strain>
    </source>
</reference>
<dbReference type="EMBL" id="WHNX01000021">
    <property type="protein sequence ID" value="MPW26573.1"/>
    <property type="molecule type" value="Genomic_DNA"/>
</dbReference>
<dbReference type="SMART" id="SM00304">
    <property type="entry name" value="HAMP"/>
    <property type="match status" value="1"/>
</dbReference>
<feature type="domain" description="HAMP" evidence="16">
    <location>
        <begin position="210"/>
        <end position="263"/>
    </location>
</feature>
<dbReference type="InterPro" id="IPR004358">
    <property type="entry name" value="Sig_transdc_His_kin-like_C"/>
</dbReference>
<keyword evidence="11 14" id="KW-1133">Transmembrane helix</keyword>
<evidence type="ECO:0000256" key="13">
    <source>
        <dbReference type="ARBA" id="ARBA00023136"/>
    </source>
</evidence>
<dbReference type="PROSITE" id="PS50885">
    <property type="entry name" value="HAMP"/>
    <property type="match status" value="1"/>
</dbReference>
<keyword evidence="12" id="KW-0902">Two-component regulatory system</keyword>
<dbReference type="Gene3D" id="1.10.287.130">
    <property type="match status" value="1"/>
</dbReference>
<dbReference type="SMART" id="SM00388">
    <property type="entry name" value="HisKA"/>
    <property type="match status" value="1"/>
</dbReference>
<keyword evidence="8" id="KW-0547">Nucleotide-binding</keyword>
<evidence type="ECO:0000256" key="14">
    <source>
        <dbReference type="SAM" id="Phobius"/>
    </source>
</evidence>
<dbReference type="SUPFAM" id="SSF47384">
    <property type="entry name" value="Homodimeric domain of signal transducing histidine kinase"/>
    <property type="match status" value="1"/>
</dbReference>
<feature type="transmembrane region" description="Helical" evidence="14">
    <location>
        <begin position="18"/>
        <end position="37"/>
    </location>
</feature>
<dbReference type="FunFam" id="1.10.287.130:FF:000001">
    <property type="entry name" value="Two-component sensor histidine kinase"/>
    <property type="match status" value="1"/>
</dbReference>
<dbReference type="Pfam" id="PF00512">
    <property type="entry name" value="HisKA"/>
    <property type="match status" value="1"/>
</dbReference>
<feature type="domain" description="Histidine kinase" evidence="15">
    <location>
        <begin position="271"/>
        <end position="486"/>
    </location>
</feature>
<evidence type="ECO:0000256" key="6">
    <source>
        <dbReference type="ARBA" id="ARBA00022679"/>
    </source>
</evidence>
<dbReference type="GO" id="GO:0005886">
    <property type="term" value="C:plasma membrane"/>
    <property type="evidence" value="ECO:0007669"/>
    <property type="project" value="UniProtKB-SubCell"/>
</dbReference>
<dbReference type="InterPro" id="IPR050398">
    <property type="entry name" value="HssS/ArlS-like"/>
</dbReference>
<dbReference type="GO" id="GO:0005524">
    <property type="term" value="F:ATP binding"/>
    <property type="evidence" value="ECO:0007669"/>
    <property type="project" value="UniProtKB-KW"/>
</dbReference>
<dbReference type="SUPFAM" id="SSF55874">
    <property type="entry name" value="ATPase domain of HSP90 chaperone/DNA topoisomerase II/histidine kinase"/>
    <property type="match status" value="1"/>
</dbReference>
<dbReference type="Gene3D" id="3.30.565.10">
    <property type="entry name" value="Histidine kinase-like ATPase, C-terminal domain"/>
    <property type="match status" value="1"/>
</dbReference>
<evidence type="ECO:0000256" key="4">
    <source>
        <dbReference type="ARBA" id="ARBA00022475"/>
    </source>
</evidence>
<evidence type="ECO:0000256" key="5">
    <source>
        <dbReference type="ARBA" id="ARBA00022553"/>
    </source>
</evidence>
<accession>A0A6A7KC34</accession>
<keyword evidence="4" id="KW-1003">Cell membrane</keyword>
<dbReference type="SUPFAM" id="SSF158472">
    <property type="entry name" value="HAMP domain-like"/>
    <property type="match status" value="1"/>
</dbReference>
<feature type="transmembrane region" description="Helical" evidence="14">
    <location>
        <begin position="49"/>
        <end position="71"/>
    </location>
</feature>
<dbReference type="InterPro" id="IPR036097">
    <property type="entry name" value="HisK_dim/P_sf"/>
</dbReference>
<proteinExistence type="predicted"/>
<dbReference type="InterPro" id="IPR005467">
    <property type="entry name" value="His_kinase_dom"/>
</dbReference>
<dbReference type="PANTHER" id="PTHR45528:SF1">
    <property type="entry name" value="SENSOR HISTIDINE KINASE CPXA"/>
    <property type="match status" value="1"/>
</dbReference>
<keyword evidence="10" id="KW-0067">ATP-binding</keyword>
<keyword evidence="18" id="KW-1185">Reference proteome</keyword>
<dbReference type="InterPro" id="IPR036890">
    <property type="entry name" value="HATPase_C_sf"/>
</dbReference>
<evidence type="ECO:0000256" key="8">
    <source>
        <dbReference type="ARBA" id="ARBA00022741"/>
    </source>
</evidence>
<dbReference type="PRINTS" id="PR00344">
    <property type="entry name" value="BCTRLSENSOR"/>
</dbReference>
<dbReference type="Gene3D" id="6.10.340.10">
    <property type="match status" value="1"/>
</dbReference>
<dbReference type="AlphaFoldDB" id="A0A6A7KC34"/>
<dbReference type="Proteomes" id="UP000440004">
    <property type="component" value="Unassembled WGS sequence"/>
</dbReference>
<keyword evidence="9 17" id="KW-0418">Kinase</keyword>
<comment type="caution">
    <text evidence="17">The sequence shown here is derived from an EMBL/GenBank/DDBJ whole genome shotgun (WGS) entry which is preliminary data.</text>
</comment>
<dbReference type="PANTHER" id="PTHR45528">
    <property type="entry name" value="SENSOR HISTIDINE KINASE CPXA"/>
    <property type="match status" value="1"/>
</dbReference>
<evidence type="ECO:0000256" key="12">
    <source>
        <dbReference type="ARBA" id="ARBA00023012"/>
    </source>
</evidence>
<keyword evidence="13 14" id="KW-0472">Membrane</keyword>
<evidence type="ECO:0000256" key="3">
    <source>
        <dbReference type="ARBA" id="ARBA00012438"/>
    </source>
</evidence>
<protein>
    <recommendedName>
        <fullName evidence="3">histidine kinase</fullName>
        <ecNumber evidence="3">2.7.13.3</ecNumber>
    </recommendedName>
</protein>
<comment type="catalytic activity">
    <reaction evidence="1">
        <text>ATP + protein L-histidine = ADP + protein N-phospho-L-histidine.</text>
        <dbReference type="EC" id="2.7.13.3"/>
    </reaction>
</comment>
<evidence type="ECO:0000256" key="11">
    <source>
        <dbReference type="ARBA" id="ARBA00022989"/>
    </source>
</evidence>
<dbReference type="PROSITE" id="PS50109">
    <property type="entry name" value="HIS_KIN"/>
    <property type="match status" value="1"/>
</dbReference>
<dbReference type="CDD" id="cd00082">
    <property type="entry name" value="HisKA"/>
    <property type="match status" value="1"/>
</dbReference>
<evidence type="ECO:0000313" key="17">
    <source>
        <dbReference type="EMBL" id="MPW26573.1"/>
    </source>
</evidence>
<evidence type="ECO:0000256" key="9">
    <source>
        <dbReference type="ARBA" id="ARBA00022777"/>
    </source>
</evidence>
<evidence type="ECO:0000313" key="18">
    <source>
        <dbReference type="Proteomes" id="UP000440004"/>
    </source>
</evidence>
<dbReference type="EC" id="2.7.13.3" evidence="3"/>
<evidence type="ECO:0000256" key="1">
    <source>
        <dbReference type="ARBA" id="ARBA00000085"/>
    </source>
</evidence>
<dbReference type="CDD" id="cd06225">
    <property type="entry name" value="HAMP"/>
    <property type="match status" value="1"/>
</dbReference>
<name>A0A6A7KC34_9FIRM</name>
<dbReference type="InterPro" id="IPR003594">
    <property type="entry name" value="HATPase_dom"/>
</dbReference>
<evidence type="ECO:0000256" key="2">
    <source>
        <dbReference type="ARBA" id="ARBA00004651"/>
    </source>
</evidence>
<keyword evidence="7 14" id="KW-0812">Transmembrane</keyword>
<organism evidence="17 18">
    <name type="scientific">Alkalibaculum sporogenes</name>
    <dbReference type="NCBI Taxonomy" id="2655001"/>
    <lineage>
        <taxon>Bacteria</taxon>
        <taxon>Bacillati</taxon>
        <taxon>Bacillota</taxon>
        <taxon>Clostridia</taxon>
        <taxon>Eubacteriales</taxon>
        <taxon>Eubacteriaceae</taxon>
        <taxon>Alkalibaculum</taxon>
    </lineage>
</organism>
<keyword evidence="6" id="KW-0808">Transferase</keyword>
<dbReference type="FunFam" id="3.30.565.10:FF:000006">
    <property type="entry name" value="Sensor histidine kinase WalK"/>
    <property type="match status" value="1"/>
</dbReference>
<dbReference type="InterPro" id="IPR003660">
    <property type="entry name" value="HAMP_dom"/>
</dbReference>
<dbReference type="Pfam" id="PF02518">
    <property type="entry name" value="HATPase_c"/>
    <property type="match status" value="1"/>
</dbReference>
<evidence type="ECO:0000256" key="10">
    <source>
        <dbReference type="ARBA" id="ARBA00022840"/>
    </source>
</evidence>
<dbReference type="Pfam" id="PF00672">
    <property type="entry name" value="HAMP"/>
    <property type="match status" value="1"/>
</dbReference>
<gene>
    <name evidence="17" type="ORF">GC105_12320</name>
</gene>
<evidence type="ECO:0000256" key="7">
    <source>
        <dbReference type="ARBA" id="ARBA00022692"/>
    </source>
</evidence>
<keyword evidence="5" id="KW-0597">Phosphoprotein</keyword>
<comment type="subcellular location">
    <subcellularLocation>
        <location evidence="2">Cell membrane</location>
        <topology evidence="2">Multi-pass membrane protein</topology>
    </subcellularLocation>
</comment>